<sequence length="178" mass="19440">MPLFRTCERRQDIRPAPGAEIEHGFDERDDRRSTLRPDGIEDVAGAREIVARDQCRRICGAGLDGVGQGVVDEHARVPPPDECSWWQAESSLLRTDVVAVPEQREEHLVGGVAAGETAEPGVGKSGIPFAGTRERLGGLRRIVHRIGALDGNAQREHSQLEELPRLADVGHHPPTQSD</sequence>
<accession>H5TRC4</accession>
<feature type="compositionally biased region" description="Basic and acidic residues" evidence="1">
    <location>
        <begin position="1"/>
        <end position="13"/>
    </location>
</feature>
<protein>
    <submittedName>
        <fullName evidence="2">Uncharacterized protein</fullName>
    </submittedName>
</protein>
<organism evidence="2 3">
    <name type="scientific">Gordonia otitidis (strain DSM 44809 / CCUG 52243 / JCM 12355 / NBRC 100426 / IFM 10032)</name>
    <dbReference type="NCBI Taxonomy" id="1108044"/>
    <lineage>
        <taxon>Bacteria</taxon>
        <taxon>Bacillati</taxon>
        <taxon>Actinomycetota</taxon>
        <taxon>Actinomycetes</taxon>
        <taxon>Mycobacteriales</taxon>
        <taxon>Gordoniaceae</taxon>
        <taxon>Gordonia</taxon>
    </lineage>
</organism>
<dbReference type="EMBL" id="BAFB01000192">
    <property type="protein sequence ID" value="GAB36032.1"/>
    <property type="molecule type" value="Genomic_DNA"/>
</dbReference>
<evidence type="ECO:0000256" key="1">
    <source>
        <dbReference type="SAM" id="MobiDB-lite"/>
    </source>
</evidence>
<dbReference type="AlphaFoldDB" id="H5TRC4"/>
<gene>
    <name evidence="2" type="ORF">GOOTI_192_00200</name>
</gene>
<feature type="compositionally biased region" description="Basic and acidic residues" evidence="1">
    <location>
        <begin position="20"/>
        <end position="38"/>
    </location>
</feature>
<keyword evidence="3" id="KW-1185">Reference proteome</keyword>
<comment type="caution">
    <text evidence="2">The sequence shown here is derived from an EMBL/GenBank/DDBJ whole genome shotgun (WGS) entry which is preliminary data.</text>
</comment>
<feature type="compositionally biased region" description="Basic and acidic residues" evidence="1">
    <location>
        <begin position="153"/>
        <end position="171"/>
    </location>
</feature>
<evidence type="ECO:0000313" key="2">
    <source>
        <dbReference type="EMBL" id="GAB36032.1"/>
    </source>
</evidence>
<dbReference type="Proteomes" id="UP000005038">
    <property type="component" value="Unassembled WGS sequence"/>
</dbReference>
<name>H5TRC4_GORO1</name>
<proteinExistence type="predicted"/>
<dbReference type="STRING" id="1108044.GOOTI_192_00200"/>
<evidence type="ECO:0000313" key="3">
    <source>
        <dbReference type="Proteomes" id="UP000005038"/>
    </source>
</evidence>
<feature type="region of interest" description="Disordered" evidence="1">
    <location>
        <begin position="150"/>
        <end position="178"/>
    </location>
</feature>
<feature type="region of interest" description="Disordered" evidence="1">
    <location>
        <begin position="1"/>
        <end position="38"/>
    </location>
</feature>
<reference evidence="2" key="1">
    <citation type="submission" date="2012-02" db="EMBL/GenBank/DDBJ databases">
        <title>Whole genome shotgun sequence of Gordonia otitidis NBRC 100426.</title>
        <authorList>
            <person name="Yoshida I."/>
            <person name="Hosoyama A."/>
            <person name="Tsuchikane K."/>
            <person name="Katsumata H."/>
            <person name="Yamazaki S."/>
            <person name="Fujita N."/>
        </authorList>
    </citation>
    <scope>NUCLEOTIDE SEQUENCE [LARGE SCALE GENOMIC DNA]</scope>
    <source>
        <strain evidence="2">NBRC 100426</strain>
    </source>
</reference>